<dbReference type="InterPro" id="IPR024598">
    <property type="entry name" value="SF3a60/Prp9_C"/>
</dbReference>
<dbReference type="InterPro" id="IPR031774">
    <property type="entry name" value="SF3A3_dom"/>
</dbReference>
<dbReference type="InterPro" id="IPR013087">
    <property type="entry name" value="Znf_C2H2_type"/>
</dbReference>
<dbReference type="PROSITE" id="PS50171">
    <property type="entry name" value="ZF_MATRIN"/>
    <property type="match status" value="1"/>
</dbReference>
<keyword evidence="10" id="KW-1185">Reference proteome</keyword>
<evidence type="ECO:0000256" key="3">
    <source>
        <dbReference type="ARBA" id="ARBA00022723"/>
    </source>
</evidence>
<dbReference type="InterPro" id="IPR051421">
    <property type="entry name" value="RNA_Proc_DNA_Dmg_Regulator"/>
</dbReference>
<dbReference type="InterPro" id="IPR000690">
    <property type="entry name" value="Matrin/U1-C_Znf_C2H2"/>
</dbReference>
<dbReference type="GeneID" id="5543618"/>
<evidence type="ECO:0000256" key="6">
    <source>
        <dbReference type="ARBA" id="ARBA00023242"/>
    </source>
</evidence>
<dbReference type="OMA" id="IPHWLYK"/>
<evidence type="ECO:0000313" key="10">
    <source>
        <dbReference type="Proteomes" id="UP000000267"/>
    </source>
</evidence>
<keyword evidence="4" id="KW-0863">Zinc-finger</keyword>
<dbReference type="eggNOG" id="KOG2636">
    <property type="taxonomic scope" value="Eukaryota"/>
</dbReference>
<dbReference type="KEGG" id="vpo:Kpol_479p26"/>
<dbReference type="EMBL" id="DS480456">
    <property type="protein sequence ID" value="EDO15538.1"/>
    <property type="molecule type" value="Genomic_DNA"/>
</dbReference>
<evidence type="ECO:0000256" key="4">
    <source>
        <dbReference type="ARBA" id="ARBA00022771"/>
    </source>
</evidence>
<dbReference type="STRING" id="436907.A7TQD9"/>
<proteinExistence type="inferred from homology"/>
<dbReference type="Pfam" id="PF12171">
    <property type="entry name" value="zf-C2H2_jaz"/>
    <property type="match status" value="1"/>
</dbReference>
<keyword evidence="3" id="KW-0479">Metal-binding</keyword>
<dbReference type="InterPro" id="IPR022755">
    <property type="entry name" value="Znf_C2H2_jaz"/>
</dbReference>
<evidence type="ECO:0000256" key="5">
    <source>
        <dbReference type="ARBA" id="ARBA00022833"/>
    </source>
</evidence>
<organism evidence="10">
    <name type="scientific">Vanderwaltozyma polyspora (strain ATCC 22028 / DSM 70294 / BCRC 21397 / CBS 2163 / NBRC 10782 / NRRL Y-8283 / UCD 57-17)</name>
    <name type="common">Kluyveromyces polysporus</name>
    <dbReference type="NCBI Taxonomy" id="436907"/>
    <lineage>
        <taxon>Eukaryota</taxon>
        <taxon>Fungi</taxon>
        <taxon>Dikarya</taxon>
        <taxon>Ascomycota</taxon>
        <taxon>Saccharomycotina</taxon>
        <taxon>Saccharomycetes</taxon>
        <taxon>Saccharomycetales</taxon>
        <taxon>Saccharomycetaceae</taxon>
        <taxon>Vanderwaltozyma</taxon>
    </lineage>
</organism>
<dbReference type="HOGENOM" id="CLU_027160_1_1_1"/>
<dbReference type="AlphaFoldDB" id="A7TQD9"/>
<gene>
    <name evidence="9" type="ORF">Kpol_479p26</name>
</gene>
<dbReference type="InterPro" id="IPR003604">
    <property type="entry name" value="Matrin/U1-like-C_Znf_C2H2"/>
</dbReference>
<keyword evidence="5" id="KW-0862">Zinc</keyword>
<dbReference type="Proteomes" id="UP000000267">
    <property type="component" value="Unassembled WGS sequence"/>
</dbReference>
<dbReference type="OrthoDB" id="2160351at2759"/>
<reference evidence="9 10" key="1">
    <citation type="journal article" date="2007" name="Proc. Natl. Acad. Sci. U.S.A.">
        <title>Independent sorting-out of thousands of duplicated gene pairs in two yeast species descended from a whole-genome duplication.</title>
        <authorList>
            <person name="Scannell D.R."/>
            <person name="Frank A.C."/>
            <person name="Conant G.C."/>
            <person name="Byrne K.P."/>
            <person name="Woolfit M."/>
            <person name="Wolfe K.H."/>
        </authorList>
    </citation>
    <scope>NUCLEOTIDE SEQUENCE [LARGE SCALE GENOMIC DNA]</scope>
    <source>
        <strain evidence="10">ATCC 22028 / DSM 70294 / BCRC 21397 / CBS 2163 / NBRC 10782 / NRRL Y-8283 / UCD 57-17</strain>
    </source>
</reference>
<dbReference type="InterPro" id="IPR031590">
    <property type="entry name" value="PRP9_N"/>
</dbReference>
<dbReference type="GO" id="GO:0071004">
    <property type="term" value="C:U2-type prespliceosome"/>
    <property type="evidence" value="ECO:0007669"/>
    <property type="project" value="EnsemblFungi"/>
</dbReference>
<feature type="compositionally biased region" description="Polar residues" evidence="7">
    <location>
        <begin position="51"/>
        <end position="61"/>
    </location>
</feature>
<feature type="compositionally biased region" description="Low complexity" evidence="7">
    <location>
        <begin position="377"/>
        <end position="388"/>
    </location>
</feature>
<name>A7TQD9_VANPO</name>
<evidence type="ECO:0000256" key="7">
    <source>
        <dbReference type="SAM" id="MobiDB-lite"/>
    </source>
</evidence>
<feature type="domain" description="Matrin-type" evidence="8">
    <location>
        <begin position="420"/>
        <end position="451"/>
    </location>
</feature>
<sequence>MSYIENVRSLLEDIEVIEDAISKRFQRNPEVYYYYSQQLNDINGGGEETKTVVSNRSSNRIYKSRKHKRDRKQVILQQYETNEFIKDIRSKLNEIREINVTKESNGIKLDRYVELMGSIDTKYEDSVSDNQQLPINKTIFQYSMFTSSNSKNKPNNILSDKCKYLEINDYFTRDEQYGEYLELERFYNNWLNVIKSANCSILQYMSIIEKFLDSAQYILQPPMDRKNERYLKFLEIIETYLTSFIKKTYVLIDWEEEAEVLKYDYEIECTKSLMKQGKGNFCRLCGKWFKTESVFENHLPGKNHVKNYKKYYDEYFIEFKIHRILNWLSKEFEETKLFLERKLAFTSDERIKEIDRMTEVYERPAYSVGEPEEGKPNENSSKTSSNKNDIINGSFDMPLGPDGLPMPYWLYKLQGLDMTYKCEICANTIYKGRRTFEKHFSETTHNYHLRCLGIEPSSAFKGIVSIKEATDLWGTMNVKDKSSKHAESNNYEIEVEDKEGNVLSKEIYEELKKQGLL</sequence>
<dbReference type="GO" id="GO:0000974">
    <property type="term" value="C:Prp19 complex"/>
    <property type="evidence" value="ECO:0007669"/>
    <property type="project" value="EnsemblFungi"/>
</dbReference>
<dbReference type="RefSeq" id="XP_001643396.1">
    <property type="nucleotide sequence ID" value="XM_001643346.1"/>
</dbReference>
<dbReference type="InParanoid" id="A7TQD9"/>
<dbReference type="FunCoup" id="A7TQD9">
    <property type="interactions" value="1322"/>
</dbReference>
<dbReference type="SMART" id="SM00451">
    <property type="entry name" value="ZnF_U1"/>
    <property type="match status" value="1"/>
</dbReference>
<dbReference type="InterPro" id="IPR036236">
    <property type="entry name" value="Znf_C2H2_sf"/>
</dbReference>
<dbReference type="GO" id="GO:0008270">
    <property type="term" value="F:zinc ion binding"/>
    <property type="evidence" value="ECO:0007669"/>
    <property type="project" value="UniProtKB-KW"/>
</dbReference>
<dbReference type="Pfam" id="PF16958">
    <property type="entry name" value="PRP9_N"/>
    <property type="match status" value="1"/>
</dbReference>
<dbReference type="PhylomeDB" id="A7TQD9"/>
<dbReference type="SUPFAM" id="SSF57667">
    <property type="entry name" value="beta-beta-alpha zinc fingers"/>
    <property type="match status" value="1"/>
</dbReference>
<evidence type="ECO:0000256" key="1">
    <source>
        <dbReference type="ARBA" id="ARBA00004123"/>
    </source>
</evidence>
<dbReference type="GO" id="GO:0000395">
    <property type="term" value="P:mRNA 5'-splice site recognition"/>
    <property type="evidence" value="ECO:0007669"/>
    <property type="project" value="EnsemblFungi"/>
</dbReference>
<comment type="subcellular location">
    <subcellularLocation>
        <location evidence="1">Nucleus</location>
    </subcellularLocation>
</comment>
<dbReference type="GO" id="GO:0003723">
    <property type="term" value="F:RNA binding"/>
    <property type="evidence" value="ECO:0007669"/>
    <property type="project" value="EnsemblFungi"/>
</dbReference>
<evidence type="ECO:0000313" key="9">
    <source>
        <dbReference type="EMBL" id="EDO15538.1"/>
    </source>
</evidence>
<feature type="region of interest" description="Disordered" evidence="7">
    <location>
        <begin position="45"/>
        <end position="65"/>
    </location>
</feature>
<evidence type="ECO:0000259" key="8">
    <source>
        <dbReference type="PROSITE" id="PS50171"/>
    </source>
</evidence>
<dbReference type="PANTHER" id="PTHR12786:SF2">
    <property type="entry name" value="SPLICING FACTOR 3A SUBUNIT 3"/>
    <property type="match status" value="1"/>
</dbReference>
<evidence type="ECO:0000256" key="2">
    <source>
        <dbReference type="ARBA" id="ARBA00008776"/>
    </source>
</evidence>
<dbReference type="Pfam" id="PF16837">
    <property type="entry name" value="SF3A3"/>
    <property type="match status" value="1"/>
</dbReference>
<protein>
    <recommendedName>
        <fullName evidence="8">Matrin-type domain-containing protein</fullName>
    </recommendedName>
</protein>
<feature type="region of interest" description="Disordered" evidence="7">
    <location>
        <begin position="365"/>
        <end position="391"/>
    </location>
</feature>
<dbReference type="PROSITE" id="PS00028">
    <property type="entry name" value="ZINC_FINGER_C2H2_1"/>
    <property type="match status" value="1"/>
</dbReference>
<comment type="similarity">
    <text evidence="2">Belongs to the SF3A3 family.</text>
</comment>
<dbReference type="PANTHER" id="PTHR12786">
    <property type="entry name" value="SPLICING FACTOR SF3A-RELATED"/>
    <property type="match status" value="1"/>
</dbReference>
<dbReference type="Pfam" id="PF11931">
    <property type="entry name" value="SF3a60_Prp9_C"/>
    <property type="match status" value="1"/>
</dbReference>
<dbReference type="SMART" id="SM00355">
    <property type="entry name" value="ZnF_C2H2"/>
    <property type="match status" value="2"/>
</dbReference>
<accession>A7TQD9</accession>
<dbReference type="Gene3D" id="3.30.160.60">
    <property type="entry name" value="Classic Zinc Finger"/>
    <property type="match status" value="1"/>
</dbReference>
<keyword evidence="6" id="KW-0539">Nucleus</keyword>